<comment type="pathway">
    <text evidence="9">Protein modification; lipoprotein biosynthesis (signal peptide cleavage).</text>
</comment>
<evidence type="ECO:0000256" key="4">
    <source>
        <dbReference type="ARBA" id="ARBA00022692"/>
    </source>
</evidence>
<dbReference type="Proteomes" id="UP001594351">
    <property type="component" value="Unassembled WGS sequence"/>
</dbReference>
<evidence type="ECO:0000256" key="11">
    <source>
        <dbReference type="RuleBase" id="RU004181"/>
    </source>
</evidence>
<reference evidence="12 13" key="1">
    <citation type="submission" date="2024-09" db="EMBL/GenBank/DDBJ databases">
        <title>Laminarin stimulates single cell rates of sulfate reduction while oxygen inhibits transcriptomic activity in coastal marine sediment.</title>
        <authorList>
            <person name="Lindsay M."/>
            <person name="Orcutt B."/>
            <person name="Emerson D."/>
            <person name="Stepanauskas R."/>
            <person name="D'Angelo T."/>
        </authorList>
    </citation>
    <scope>NUCLEOTIDE SEQUENCE [LARGE SCALE GENOMIC DNA]</scope>
    <source>
        <strain evidence="12">SAG AM-311-K15</strain>
    </source>
</reference>
<dbReference type="EMBL" id="JBHPBY010000237">
    <property type="protein sequence ID" value="MFC1851881.1"/>
    <property type="molecule type" value="Genomic_DNA"/>
</dbReference>
<evidence type="ECO:0000256" key="3">
    <source>
        <dbReference type="ARBA" id="ARBA00022670"/>
    </source>
</evidence>
<dbReference type="PROSITE" id="PS00855">
    <property type="entry name" value="SPASE_II"/>
    <property type="match status" value="1"/>
</dbReference>
<feature type="active site" evidence="9">
    <location>
        <position position="135"/>
    </location>
</feature>
<comment type="caution">
    <text evidence="12">The sequence shown here is derived from an EMBL/GenBank/DDBJ whole genome shotgun (WGS) entry which is preliminary data.</text>
</comment>
<keyword evidence="2 9" id="KW-1003">Cell membrane</keyword>
<protein>
    <recommendedName>
        <fullName evidence="9">Lipoprotein signal peptidase</fullName>
        <ecNumber evidence="9">3.4.23.36</ecNumber>
    </recommendedName>
    <alternativeName>
        <fullName evidence="9">Prolipoprotein signal peptidase</fullName>
    </alternativeName>
    <alternativeName>
        <fullName evidence="9">Signal peptidase II</fullName>
        <shortName evidence="9">SPase II</shortName>
    </alternativeName>
</protein>
<dbReference type="EC" id="3.4.23.36" evidence="9"/>
<dbReference type="PRINTS" id="PR00781">
    <property type="entry name" value="LIPOSIGPTASE"/>
</dbReference>
<comment type="similarity">
    <text evidence="1 9 11">Belongs to the peptidase A8 family.</text>
</comment>
<comment type="subcellular location">
    <subcellularLocation>
        <location evidence="9">Cell membrane</location>
        <topology evidence="9">Multi-pass membrane protein</topology>
    </subcellularLocation>
</comment>
<accession>A0ABV6Z0M2</accession>
<evidence type="ECO:0000256" key="2">
    <source>
        <dbReference type="ARBA" id="ARBA00022475"/>
    </source>
</evidence>
<gene>
    <name evidence="9 12" type="primary">lspA</name>
    <name evidence="12" type="ORF">ACFL27_16945</name>
</gene>
<proteinExistence type="inferred from homology"/>
<keyword evidence="13" id="KW-1185">Reference proteome</keyword>
<evidence type="ECO:0000256" key="1">
    <source>
        <dbReference type="ARBA" id="ARBA00006139"/>
    </source>
</evidence>
<name>A0ABV6Z0M2_UNCC1</name>
<comment type="function">
    <text evidence="9 10">This protein specifically catalyzes the removal of signal peptides from prolipoproteins.</text>
</comment>
<dbReference type="NCBIfam" id="TIGR00077">
    <property type="entry name" value="lspA"/>
    <property type="match status" value="1"/>
</dbReference>
<keyword evidence="7 9" id="KW-1133">Transmembrane helix</keyword>
<organism evidence="12 13">
    <name type="scientific">candidate division CSSED10-310 bacterium</name>
    <dbReference type="NCBI Taxonomy" id="2855610"/>
    <lineage>
        <taxon>Bacteria</taxon>
        <taxon>Bacteria division CSSED10-310</taxon>
    </lineage>
</organism>
<comment type="catalytic activity">
    <reaction evidence="9 10">
        <text>Release of signal peptides from bacterial membrane prolipoproteins. Hydrolyzes -Xaa-Yaa-Zaa-|-(S,diacylglyceryl)Cys-, in which Xaa is hydrophobic (preferably Leu), and Yaa (Ala or Ser) and Zaa (Gly or Ala) have small, neutral side chains.</text>
        <dbReference type="EC" id="3.4.23.36"/>
    </reaction>
</comment>
<dbReference type="PANTHER" id="PTHR33695:SF1">
    <property type="entry name" value="LIPOPROTEIN SIGNAL PEPTIDASE"/>
    <property type="match status" value="1"/>
</dbReference>
<keyword evidence="3 9" id="KW-0645">Protease</keyword>
<dbReference type="GO" id="GO:0004190">
    <property type="term" value="F:aspartic-type endopeptidase activity"/>
    <property type="evidence" value="ECO:0007669"/>
    <property type="project" value="UniProtKB-EC"/>
</dbReference>
<evidence type="ECO:0000256" key="10">
    <source>
        <dbReference type="RuleBase" id="RU000594"/>
    </source>
</evidence>
<feature type="transmembrane region" description="Helical" evidence="9">
    <location>
        <begin position="94"/>
        <end position="112"/>
    </location>
</feature>
<keyword evidence="8 9" id="KW-0472">Membrane</keyword>
<keyword evidence="5 9" id="KW-0064">Aspartyl protease</keyword>
<evidence type="ECO:0000313" key="13">
    <source>
        <dbReference type="Proteomes" id="UP001594351"/>
    </source>
</evidence>
<sequence length="181" mass="20577">MKWLLTIIPIILIADQYTKWLIRQKIALYEKIVVIDGFFNLTHVQNAGAAFGLFSDMDKSFRVPFFYSISLIAFVILIYLFINTSPQEWRMRGILTLITGGALGNVTDRILFGSVTDFIQVYYKSFSWPSFNVADSCITVGVILLFIEMIFFNKEQIMINNTGETSNEVSDNAAVLTEDSL</sequence>
<dbReference type="PANTHER" id="PTHR33695">
    <property type="entry name" value="LIPOPROTEIN SIGNAL PEPTIDASE"/>
    <property type="match status" value="1"/>
</dbReference>
<keyword evidence="4 9" id="KW-0812">Transmembrane</keyword>
<evidence type="ECO:0000256" key="5">
    <source>
        <dbReference type="ARBA" id="ARBA00022750"/>
    </source>
</evidence>
<evidence type="ECO:0000256" key="9">
    <source>
        <dbReference type="HAMAP-Rule" id="MF_00161"/>
    </source>
</evidence>
<evidence type="ECO:0000313" key="12">
    <source>
        <dbReference type="EMBL" id="MFC1851881.1"/>
    </source>
</evidence>
<keyword evidence="6 9" id="KW-0378">Hydrolase</keyword>
<dbReference type="InterPro" id="IPR001872">
    <property type="entry name" value="Peptidase_A8"/>
</dbReference>
<evidence type="ECO:0000256" key="6">
    <source>
        <dbReference type="ARBA" id="ARBA00022801"/>
    </source>
</evidence>
<feature type="transmembrane region" description="Helical" evidence="9">
    <location>
        <begin position="65"/>
        <end position="82"/>
    </location>
</feature>
<feature type="transmembrane region" description="Helical" evidence="9">
    <location>
        <begin position="132"/>
        <end position="152"/>
    </location>
</feature>
<evidence type="ECO:0000256" key="8">
    <source>
        <dbReference type="ARBA" id="ARBA00023136"/>
    </source>
</evidence>
<evidence type="ECO:0000256" key="7">
    <source>
        <dbReference type="ARBA" id="ARBA00022989"/>
    </source>
</evidence>
<dbReference type="Pfam" id="PF01252">
    <property type="entry name" value="Peptidase_A8"/>
    <property type="match status" value="1"/>
</dbReference>
<comment type="caution">
    <text evidence="9">Lacks conserved residue(s) required for the propagation of feature annotation.</text>
</comment>
<dbReference type="HAMAP" id="MF_00161">
    <property type="entry name" value="LspA"/>
    <property type="match status" value="1"/>
</dbReference>
<feature type="active site" evidence="9">
    <location>
        <position position="117"/>
    </location>
</feature>